<reference evidence="1 2" key="1">
    <citation type="submission" date="2019-12" db="EMBL/GenBank/DDBJ databases">
        <title>Enteriobacteria Tanzani isolates_10432.</title>
        <authorList>
            <person name="Subbiah M."/>
            <person name="Call D."/>
        </authorList>
    </citation>
    <scope>NUCLEOTIDE SEQUENCE [LARGE SCALE GENOMIC DNA]</scope>
    <source>
        <strain evidence="1 2">10432wF6</strain>
    </source>
</reference>
<dbReference type="AlphaFoldDB" id="A0A6L6ZUG2"/>
<dbReference type="EMBL" id="WTMY01000043">
    <property type="protein sequence ID" value="MWL45348.1"/>
    <property type="molecule type" value="Genomic_DNA"/>
</dbReference>
<sequence length="92" mass="10384">MQNDGQSYLRRLSVSQQYKTVPSLAKVENEEAKEAQEAFARKFLAADIQRIFPRNTNPRMAHMPSPFSHSMAGEYLPFLNNQLLESAGVVQG</sequence>
<protein>
    <submittedName>
        <fullName evidence="1">Uncharacterized protein</fullName>
    </submittedName>
</protein>
<accession>A0A6L6ZUG2</accession>
<evidence type="ECO:0000313" key="2">
    <source>
        <dbReference type="Proteomes" id="UP000487258"/>
    </source>
</evidence>
<evidence type="ECO:0000313" key="1">
    <source>
        <dbReference type="EMBL" id="MWL45348.1"/>
    </source>
</evidence>
<organism evidence="1 2">
    <name type="scientific">Escherichia coli</name>
    <dbReference type="NCBI Taxonomy" id="562"/>
    <lineage>
        <taxon>Bacteria</taxon>
        <taxon>Pseudomonadati</taxon>
        <taxon>Pseudomonadota</taxon>
        <taxon>Gammaproteobacteria</taxon>
        <taxon>Enterobacterales</taxon>
        <taxon>Enterobacteriaceae</taxon>
        <taxon>Escherichia</taxon>
    </lineage>
</organism>
<gene>
    <name evidence="1" type="ORF">GQM04_07385</name>
</gene>
<dbReference type="RefSeq" id="WP_097334525.1">
    <property type="nucleotide sequence ID" value="NZ_NNWI01000059.1"/>
</dbReference>
<proteinExistence type="predicted"/>
<comment type="caution">
    <text evidence="1">The sequence shown here is derived from an EMBL/GenBank/DDBJ whole genome shotgun (WGS) entry which is preliminary data.</text>
</comment>
<dbReference type="Proteomes" id="UP000487258">
    <property type="component" value="Unassembled WGS sequence"/>
</dbReference>
<name>A0A6L6ZUG2_ECOLX</name>